<evidence type="ECO:0000256" key="6">
    <source>
        <dbReference type="RuleBase" id="RU363077"/>
    </source>
</evidence>
<dbReference type="EMBL" id="JAYMYS010000005">
    <property type="protein sequence ID" value="KAK7392108.1"/>
    <property type="molecule type" value="Genomic_DNA"/>
</dbReference>
<organism evidence="8 9">
    <name type="scientific">Psophocarpus tetragonolobus</name>
    <name type="common">Winged bean</name>
    <name type="synonym">Dolichos tetragonolobus</name>
    <dbReference type="NCBI Taxonomy" id="3891"/>
    <lineage>
        <taxon>Eukaryota</taxon>
        <taxon>Viridiplantae</taxon>
        <taxon>Streptophyta</taxon>
        <taxon>Embryophyta</taxon>
        <taxon>Tracheophyta</taxon>
        <taxon>Spermatophyta</taxon>
        <taxon>Magnoliopsida</taxon>
        <taxon>eudicotyledons</taxon>
        <taxon>Gunneridae</taxon>
        <taxon>Pentapetalae</taxon>
        <taxon>rosids</taxon>
        <taxon>fabids</taxon>
        <taxon>Fabales</taxon>
        <taxon>Fabaceae</taxon>
        <taxon>Papilionoideae</taxon>
        <taxon>50 kb inversion clade</taxon>
        <taxon>NPAAA clade</taxon>
        <taxon>indigoferoid/millettioid clade</taxon>
        <taxon>Phaseoleae</taxon>
        <taxon>Psophocarpus</taxon>
    </lineage>
</organism>
<dbReference type="InterPro" id="IPR037185">
    <property type="entry name" value="EmrE-like"/>
</dbReference>
<dbReference type="Pfam" id="PF00892">
    <property type="entry name" value="EamA"/>
    <property type="match status" value="2"/>
</dbReference>
<evidence type="ECO:0000259" key="7">
    <source>
        <dbReference type="Pfam" id="PF00892"/>
    </source>
</evidence>
<comment type="caution">
    <text evidence="8">The sequence shown here is derived from an EMBL/GenBank/DDBJ whole genome shotgun (WGS) entry which is preliminary data.</text>
</comment>
<dbReference type="InterPro" id="IPR000620">
    <property type="entry name" value="EamA_dom"/>
</dbReference>
<feature type="transmembrane region" description="Helical" evidence="6">
    <location>
        <begin position="253"/>
        <end position="271"/>
    </location>
</feature>
<reference evidence="8 9" key="1">
    <citation type="submission" date="2024-01" db="EMBL/GenBank/DDBJ databases">
        <title>The genomes of 5 underutilized Papilionoideae crops provide insights into root nodulation and disease resistanc.</title>
        <authorList>
            <person name="Jiang F."/>
        </authorList>
    </citation>
    <scope>NUCLEOTIDE SEQUENCE [LARGE SCALE GENOMIC DNA]</scope>
    <source>
        <strain evidence="8">DUOXIRENSHENG_FW03</strain>
        <tissue evidence="8">Leaves</tissue>
    </source>
</reference>
<dbReference type="PANTHER" id="PTHR31218">
    <property type="entry name" value="WAT1-RELATED PROTEIN"/>
    <property type="match status" value="1"/>
</dbReference>
<keyword evidence="5 6" id="KW-0472">Membrane</keyword>
<accession>A0AAN9XHK5</accession>
<dbReference type="AlphaFoldDB" id="A0AAN9XHK5"/>
<evidence type="ECO:0000313" key="9">
    <source>
        <dbReference type="Proteomes" id="UP001386955"/>
    </source>
</evidence>
<name>A0AAN9XHK5_PSOTE</name>
<dbReference type="GO" id="GO:0016020">
    <property type="term" value="C:membrane"/>
    <property type="evidence" value="ECO:0007669"/>
    <property type="project" value="UniProtKB-SubCell"/>
</dbReference>
<comment type="subcellular location">
    <subcellularLocation>
        <location evidence="1 6">Membrane</location>
        <topology evidence="1 6">Multi-pass membrane protein</topology>
    </subcellularLocation>
</comment>
<evidence type="ECO:0000256" key="5">
    <source>
        <dbReference type="ARBA" id="ARBA00023136"/>
    </source>
</evidence>
<feature type="transmembrane region" description="Helical" evidence="6">
    <location>
        <begin position="303"/>
        <end position="322"/>
    </location>
</feature>
<evidence type="ECO:0000256" key="3">
    <source>
        <dbReference type="ARBA" id="ARBA00022692"/>
    </source>
</evidence>
<dbReference type="GO" id="GO:0022857">
    <property type="term" value="F:transmembrane transporter activity"/>
    <property type="evidence" value="ECO:0007669"/>
    <property type="project" value="InterPro"/>
</dbReference>
<evidence type="ECO:0000313" key="8">
    <source>
        <dbReference type="EMBL" id="KAK7392108.1"/>
    </source>
</evidence>
<sequence length="400" mass="43838">MGGSVIPMLAMVIVQLGYAGMNISSKLAIQSGMEPLVLVAYRQIFATLSLAPFAYFLERNKAPRLTKRIAFQILLSSLTGVTGNQILYFVGLKYSTATIACALNNLLPAFTFVLAVLFRQECLRMKSRPGVAKTLGTILSVGGAVLLSFYHGKELGLGESGIHWRYAERMEREASSSGETNSIMGPVAVIVSALVWAVWFIVQANMSKSYPAPYTSSFYMCFLSSIQCVAIALSVEHRASAWSLYSTIRLTSTLYAGIISTALAYVLISWTIERKGPLYVSVFSPLLLVIIAIASWALLHEQLYVGTAIGSALIVLGLYFVLWGKNKEMNKIDAVKVMVMEAIKDSEKEVKDLELQSYDPCNGNGNHHDGVSSWILVLPSPLVLFDNNLNSLLRLILLLK</sequence>
<proteinExistence type="inferred from homology"/>
<feature type="domain" description="EamA" evidence="7">
    <location>
        <begin position="8"/>
        <end position="148"/>
    </location>
</feature>
<feature type="transmembrane region" description="Helical" evidence="6">
    <location>
        <begin position="35"/>
        <end position="57"/>
    </location>
</feature>
<comment type="similarity">
    <text evidence="2 6">Belongs to the drug/metabolite transporter (DMT) superfamily. Plant drug/metabolite exporter (P-DME) (TC 2.A.7.4) family.</text>
</comment>
<dbReference type="InterPro" id="IPR030184">
    <property type="entry name" value="WAT1-related"/>
</dbReference>
<gene>
    <name evidence="8" type="ORF">VNO78_20535</name>
</gene>
<keyword evidence="4 6" id="KW-1133">Transmembrane helix</keyword>
<keyword evidence="3 6" id="KW-0812">Transmembrane</keyword>
<feature type="domain" description="EamA" evidence="7">
    <location>
        <begin position="185"/>
        <end position="322"/>
    </location>
</feature>
<evidence type="ECO:0000256" key="4">
    <source>
        <dbReference type="ARBA" id="ARBA00022989"/>
    </source>
</evidence>
<feature type="transmembrane region" description="Helical" evidence="6">
    <location>
        <begin position="69"/>
        <end position="91"/>
    </location>
</feature>
<evidence type="ECO:0000256" key="2">
    <source>
        <dbReference type="ARBA" id="ARBA00007635"/>
    </source>
</evidence>
<feature type="transmembrane region" description="Helical" evidence="6">
    <location>
        <begin position="97"/>
        <end position="118"/>
    </location>
</feature>
<feature type="transmembrane region" description="Helical" evidence="6">
    <location>
        <begin position="214"/>
        <end position="233"/>
    </location>
</feature>
<keyword evidence="9" id="KW-1185">Reference proteome</keyword>
<dbReference type="Proteomes" id="UP001386955">
    <property type="component" value="Unassembled WGS sequence"/>
</dbReference>
<feature type="transmembrane region" description="Helical" evidence="6">
    <location>
        <begin position="278"/>
        <end position="297"/>
    </location>
</feature>
<feature type="transmembrane region" description="Helical" evidence="6">
    <location>
        <begin position="183"/>
        <end position="202"/>
    </location>
</feature>
<evidence type="ECO:0000256" key="1">
    <source>
        <dbReference type="ARBA" id="ARBA00004141"/>
    </source>
</evidence>
<feature type="transmembrane region" description="Helical" evidence="6">
    <location>
        <begin position="130"/>
        <end position="150"/>
    </location>
</feature>
<protein>
    <recommendedName>
        <fullName evidence="6">WAT1-related protein</fullName>
    </recommendedName>
</protein>
<dbReference type="SUPFAM" id="SSF103481">
    <property type="entry name" value="Multidrug resistance efflux transporter EmrE"/>
    <property type="match status" value="2"/>
</dbReference>